<reference evidence="1" key="1">
    <citation type="journal article" date="2015" name="Proc. Natl. Acad. Sci. U.S.A.">
        <title>Networks of energetic and metabolic interactions define dynamics in microbial communities.</title>
        <authorList>
            <person name="Embree M."/>
            <person name="Liu J.K."/>
            <person name="Al-Bassam M.M."/>
            <person name="Zengler K."/>
        </authorList>
    </citation>
    <scope>NUCLEOTIDE SEQUENCE</scope>
</reference>
<accession>A0A0W8EHC8</accession>
<gene>
    <name evidence="1" type="ORF">ASZ90_016687</name>
</gene>
<protein>
    <submittedName>
        <fullName evidence="1">Uncharacterized protein</fullName>
    </submittedName>
</protein>
<proteinExistence type="predicted"/>
<dbReference type="SUPFAM" id="SSF56399">
    <property type="entry name" value="ADP-ribosylation"/>
    <property type="match status" value="1"/>
</dbReference>
<sequence length="196" mass="21631">MSARESPGIPWKKRQDLDEWEKKAVSLYLKYRDLVDRYLKYPEKHLDKEELGSFHALIYHLDRAIEKSSVPPGSLLFRGVDDEYADQFLFLLSIDPGMGDESSCQDVEPHLIQEPGYTSWSSDPARVREETGAGGVLLVYKTGAADPALVLGGTDHEVLLPRNCGWMTTGSIRTGSGGDGVVCISCENPVWGGATE</sequence>
<dbReference type="AlphaFoldDB" id="A0A0W8EHC8"/>
<evidence type="ECO:0000313" key="1">
    <source>
        <dbReference type="EMBL" id="KUG07890.1"/>
    </source>
</evidence>
<dbReference type="Gene3D" id="3.90.176.10">
    <property type="entry name" value="Toxin ADP-ribosyltransferase, Chain A, domain 1"/>
    <property type="match status" value="1"/>
</dbReference>
<name>A0A0W8EHC8_9ZZZZ</name>
<comment type="caution">
    <text evidence="1">The sequence shown here is derived from an EMBL/GenBank/DDBJ whole genome shotgun (WGS) entry which is preliminary data.</text>
</comment>
<dbReference type="EMBL" id="LNQE01001761">
    <property type="protein sequence ID" value="KUG07890.1"/>
    <property type="molecule type" value="Genomic_DNA"/>
</dbReference>
<organism evidence="1">
    <name type="scientific">hydrocarbon metagenome</name>
    <dbReference type="NCBI Taxonomy" id="938273"/>
    <lineage>
        <taxon>unclassified sequences</taxon>
        <taxon>metagenomes</taxon>
        <taxon>ecological metagenomes</taxon>
    </lineage>
</organism>